<sequence>MSSCNAQRLDRSAGARVFGADIAGYEAVRMGYPPALYDAIRARLGGDAGAVLEIGPGTGLATRDIMARLHPSRLVAVEADARLAAHLEARLADPRVAVVADGFVEASLAGPFDLACSAAAFHWLDPVPAFAKLRRLLRPGATLALWWNSYRQPGEDDLADAIVPLLADVPLAPSEGAAGHYSLDVDLHRAAMTGAGFDRFEPFRFRRERELDAAGARALYASYSYVRALPAVRRERLLDAIADLVDTRFGGRARNVVLTALYLAIAPGAAQG</sequence>
<dbReference type="AlphaFoldDB" id="A0A7W9B428"/>
<evidence type="ECO:0000256" key="2">
    <source>
        <dbReference type="ARBA" id="ARBA00022603"/>
    </source>
</evidence>
<evidence type="ECO:0000313" key="5">
    <source>
        <dbReference type="EMBL" id="MBB5705924.1"/>
    </source>
</evidence>
<dbReference type="GO" id="GO:0008757">
    <property type="term" value="F:S-adenosylmethionine-dependent methyltransferase activity"/>
    <property type="evidence" value="ECO:0007669"/>
    <property type="project" value="InterPro"/>
</dbReference>
<organism evidence="5 6">
    <name type="scientific">Sphingopyxis panaciterrulae</name>
    <dbReference type="NCBI Taxonomy" id="462372"/>
    <lineage>
        <taxon>Bacteria</taxon>
        <taxon>Pseudomonadati</taxon>
        <taxon>Pseudomonadota</taxon>
        <taxon>Alphaproteobacteria</taxon>
        <taxon>Sphingomonadales</taxon>
        <taxon>Sphingomonadaceae</taxon>
        <taxon>Sphingopyxis</taxon>
    </lineage>
</organism>
<dbReference type="InterPro" id="IPR051052">
    <property type="entry name" value="Diverse_substrate_MTase"/>
</dbReference>
<name>A0A7W9B428_9SPHN</name>
<protein>
    <submittedName>
        <fullName evidence="5">SAM-dependent methyltransferase</fullName>
    </submittedName>
</protein>
<dbReference type="GO" id="GO:0032259">
    <property type="term" value="P:methylation"/>
    <property type="evidence" value="ECO:0007669"/>
    <property type="project" value="UniProtKB-KW"/>
</dbReference>
<dbReference type="Gene3D" id="3.40.50.150">
    <property type="entry name" value="Vaccinia Virus protein VP39"/>
    <property type="match status" value="1"/>
</dbReference>
<evidence type="ECO:0000259" key="4">
    <source>
        <dbReference type="Pfam" id="PF08241"/>
    </source>
</evidence>
<dbReference type="InterPro" id="IPR013216">
    <property type="entry name" value="Methyltransf_11"/>
</dbReference>
<gene>
    <name evidence="5" type="ORF">FHR21_001257</name>
</gene>
<comment type="similarity">
    <text evidence="1">Belongs to the methyltransferase superfamily.</text>
</comment>
<dbReference type="SUPFAM" id="SSF53335">
    <property type="entry name" value="S-adenosyl-L-methionine-dependent methyltransferases"/>
    <property type="match status" value="1"/>
</dbReference>
<dbReference type="Proteomes" id="UP000537161">
    <property type="component" value="Unassembled WGS sequence"/>
</dbReference>
<dbReference type="CDD" id="cd02440">
    <property type="entry name" value="AdoMet_MTases"/>
    <property type="match status" value="1"/>
</dbReference>
<comment type="caution">
    <text evidence="5">The sequence shown here is derived from an EMBL/GenBank/DDBJ whole genome shotgun (WGS) entry which is preliminary data.</text>
</comment>
<dbReference type="EMBL" id="JACIJH010000002">
    <property type="protein sequence ID" value="MBB5705924.1"/>
    <property type="molecule type" value="Genomic_DNA"/>
</dbReference>
<keyword evidence="6" id="KW-1185">Reference proteome</keyword>
<evidence type="ECO:0000256" key="3">
    <source>
        <dbReference type="ARBA" id="ARBA00022679"/>
    </source>
</evidence>
<dbReference type="Pfam" id="PF08241">
    <property type="entry name" value="Methyltransf_11"/>
    <property type="match status" value="1"/>
</dbReference>
<proteinExistence type="inferred from homology"/>
<accession>A0A7W9B428</accession>
<evidence type="ECO:0000313" key="6">
    <source>
        <dbReference type="Proteomes" id="UP000537161"/>
    </source>
</evidence>
<dbReference type="PANTHER" id="PTHR44942">
    <property type="entry name" value="METHYLTRANSF_11 DOMAIN-CONTAINING PROTEIN"/>
    <property type="match status" value="1"/>
</dbReference>
<dbReference type="RefSeq" id="WP_184096322.1">
    <property type="nucleotide sequence ID" value="NZ_JACIJH010000002.1"/>
</dbReference>
<dbReference type="PANTHER" id="PTHR44942:SF4">
    <property type="entry name" value="METHYLTRANSFERASE TYPE 11 DOMAIN-CONTAINING PROTEIN"/>
    <property type="match status" value="1"/>
</dbReference>
<keyword evidence="3 5" id="KW-0808">Transferase</keyword>
<evidence type="ECO:0000256" key="1">
    <source>
        <dbReference type="ARBA" id="ARBA00008361"/>
    </source>
</evidence>
<reference evidence="5 6" key="1">
    <citation type="submission" date="2020-08" db="EMBL/GenBank/DDBJ databases">
        <title>Genomic Encyclopedia of Type Strains, Phase IV (KMG-IV): sequencing the most valuable type-strain genomes for metagenomic binning, comparative biology and taxonomic classification.</title>
        <authorList>
            <person name="Goeker M."/>
        </authorList>
    </citation>
    <scope>NUCLEOTIDE SEQUENCE [LARGE SCALE GENOMIC DNA]</scope>
    <source>
        <strain evidence="5 6">DSM 27163</strain>
    </source>
</reference>
<dbReference type="InterPro" id="IPR029063">
    <property type="entry name" value="SAM-dependent_MTases_sf"/>
</dbReference>
<keyword evidence="2 5" id="KW-0489">Methyltransferase</keyword>
<feature type="domain" description="Methyltransferase type 11" evidence="4">
    <location>
        <begin position="52"/>
        <end position="144"/>
    </location>
</feature>